<evidence type="ECO:0000313" key="2">
    <source>
        <dbReference type="EMBL" id="SFW49356.1"/>
    </source>
</evidence>
<keyword evidence="1" id="KW-0812">Transmembrane</keyword>
<feature type="transmembrane region" description="Helical" evidence="1">
    <location>
        <begin position="12"/>
        <end position="33"/>
    </location>
</feature>
<keyword evidence="1" id="KW-1133">Transmembrane helix</keyword>
<keyword evidence="3" id="KW-1185">Reference proteome</keyword>
<proteinExistence type="predicted"/>
<accession>A0A1K1PP35</accession>
<dbReference type="STRING" id="76595.SAMN05660313_02077"/>
<keyword evidence="1" id="KW-0472">Membrane</keyword>
<evidence type="ECO:0000256" key="1">
    <source>
        <dbReference type="SAM" id="Phobius"/>
    </source>
</evidence>
<organism evidence="2 3">
    <name type="scientific">Cellulophaga fucicola</name>
    <dbReference type="NCBI Taxonomy" id="76595"/>
    <lineage>
        <taxon>Bacteria</taxon>
        <taxon>Pseudomonadati</taxon>
        <taxon>Bacteroidota</taxon>
        <taxon>Flavobacteriia</taxon>
        <taxon>Flavobacteriales</taxon>
        <taxon>Flavobacteriaceae</taxon>
        <taxon>Cellulophaga</taxon>
    </lineage>
</organism>
<protein>
    <submittedName>
        <fullName evidence="2">Uncharacterized protein</fullName>
    </submittedName>
</protein>
<reference evidence="3" key="1">
    <citation type="submission" date="2016-11" db="EMBL/GenBank/DDBJ databases">
        <authorList>
            <person name="Varghese N."/>
            <person name="Submissions S."/>
        </authorList>
    </citation>
    <scope>NUCLEOTIDE SEQUENCE [LARGE SCALE GENOMIC DNA]</scope>
    <source>
        <strain evidence="3">DSM 24786</strain>
    </source>
</reference>
<dbReference type="Proteomes" id="UP000183257">
    <property type="component" value="Unassembled WGS sequence"/>
</dbReference>
<sequence>MLITLIALKHYILLGYFQYLLAITKLKAVFTIIKKMVFLLFKPRIDEV</sequence>
<evidence type="ECO:0000313" key="3">
    <source>
        <dbReference type="Proteomes" id="UP000183257"/>
    </source>
</evidence>
<dbReference type="AlphaFoldDB" id="A0A1K1PP35"/>
<dbReference type="EMBL" id="FPIY01000002">
    <property type="protein sequence ID" value="SFW49356.1"/>
    <property type="molecule type" value="Genomic_DNA"/>
</dbReference>
<gene>
    <name evidence="2" type="ORF">SAMN05660313_02077</name>
</gene>
<name>A0A1K1PP35_9FLAO</name>